<feature type="domain" description="Homing endonuclease LAGLIDADG" evidence="1">
    <location>
        <begin position="303"/>
        <end position="365"/>
    </location>
</feature>
<dbReference type="GO" id="GO:0004519">
    <property type="term" value="F:endonuclease activity"/>
    <property type="evidence" value="ECO:0007669"/>
    <property type="project" value="UniProtKB-KW"/>
</dbReference>
<keyword evidence="2" id="KW-0255">Endonuclease</keyword>
<comment type="caution">
    <text evidence="2">The sequence shown here is derived from an EMBL/GenBank/DDBJ whole genome shotgun (WGS) entry which is preliminary data.</text>
</comment>
<evidence type="ECO:0000259" key="1">
    <source>
        <dbReference type="Pfam" id="PF14528"/>
    </source>
</evidence>
<dbReference type="SUPFAM" id="SSF55608">
    <property type="entry name" value="Homing endonucleases"/>
    <property type="match status" value="2"/>
</dbReference>
<keyword evidence="2" id="KW-0540">Nuclease</keyword>
<evidence type="ECO:0000313" key="2">
    <source>
        <dbReference type="EMBL" id="MEJ6497999.1"/>
    </source>
</evidence>
<keyword evidence="2" id="KW-0378">Hydrolase</keyword>
<dbReference type="InterPro" id="IPR027434">
    <property type="entry name" value="Homing_endonucl"/>
</dbReference>
<sequence>MLAKGSEYSLHSYKGVGGYAIFKHKCGLLINKKIHPFLNMDKVTPRSNKHLTDCPACAKSISSGIVDLKHWTSLVTNQQLALLDLKPTFLCRCGNEFQTGFEIILSQKHHGCAECYKKTSQEKRYFHFNKLREIVSKRGFILSPPLPKTYNCNLHVKRTGENHEYPNTLSFLQQFPASKDGFNPKFEVKKLAYGRFAVNDECFSEESIESAFWAGFIAADGWVDGDKRIGLSQHINNEPILIDFAKYLDFGNTLSYRISASNAVMVELRFTSKVIAKSLKQFGIVRRKSLTLSPPKFSQSTNVLAFIAGYIEGDGWVRKYYQRNNKCFCIGLCSGSKQFIEWAHNEIKSQLGITGSFSTNQNTVSLKYSNSASITLLERLYPVSNQNSKITKAYSELASITGHDKLEISS</sequence>
<organism evidence="2 3">
    <name type="scientific">Pseudoalteromonas lipolytica</name>
    <dbReference type="NCBI Taxonomy" id="570156"/>
    <lineage>
        <taxon>Bacteria</taxon>
        <taxon>Pseudomonadati</taxon>
        <taxon>Pseudomonadota</taxon>
        <taxon>Gammaproteobacteria</taxon>
        <taxon>Alteromonadales</taxon>
        <taxon>Pseudoalteromonadaceae</taxon>
        <taxon>Pseudoalteromonas</taxon>
    </lineage>
</organism>
<dbReference type="Gene3D" id="3.10.28.10">
    <property type="entry name" value="Homing endonucleases"/>
    <property type="match status" value="1"/>
</dbReference>
<gene>
    <name evidence="2" type="ORF">PQI24_18305</name>
</gene>
<evidence type="ECO:0000313" key="3">
    <source>
        <dbReference type="Proteomes" id="UP001377972"/>
    </source>
</evidence>
<dbReference type="RefSeq" id="WP_339981964.1">
    <property type="nucleotide sequence ID" value="NZ_JAQPZS010000022.1"/>
</dbReference>
<name>A0ABU8SY81_9GAMM</name>
<dbReference type="EMBL" id="JAQPZS010000022">
    <property type="protein sequence ID" value="MEJ6497999.1"/>
    <property type="molecule type" value="Genomic_DNA"/>
</dbReference>
<keyword evidence="3" id="KW-1185">Reference proteome</keyword>
<protein>
    <submittedName>
        <fullName evidence="2">LAGLIDADG family homing endonuclease</fullName>
    </submittedName>
</protein>
<reference evidence="2 3" key="1">
    <citation type="submission" date="2023-01" db="EMBL/GenBank/DDBJ databases">
        <title>Trichodesmium-associated heterotrophic epibiont bacteria.</title>
        <authorList>
            <person name="Cleveland C.S."/>
            <person name="Webb E.A."/>
        </authorList>
    </citation>
    <scope>NUCLEOTIDE SEQUENCE [LARGE SCALE GENOMIC DNA]</scope>
    <source>
        <strain evidence="2 3">USCH2</strain>
    </source>
</reference>
<accession>A0ABU8SY81</accession>
<proteinExistence type="predicted"/>
<dbReference type="Proteomes" id="UP001377972">
    <property type="component" value="Unassembled WGS sequence"/>
</dbReference>
<dbReference type="Pfam" id="PF14528">
    <property type="entry name" value="LAGLIDADG_3"/>
    <property type="match status" value="1"/>
</dbReference>
<dbReference type="InterPro" id="IPR004860">
    <property type="entry name" value="LAGLIDADG_dom"/>
</dbReference>